<gene>
    <name evidence="2" type="ORF">AQI70_08985</name>
</gene>
<feature type="compositionally biased region" description="Basic and acidic residues" evidence="1">
    <location>
        <begin position="9"/>
        <end position="26"/>
    </location>
</feature>
<dbReference type="EMBL" id="LMWJ01000005">
    <property type="protein sequence ID" value="KUM79495.1"/>
    <property type="molecule type" value="Genomic_DNA"/>
</dbReference>
<evidence type="ECO:0000256" key="1">
    <source>
        <dbReference type="SAM" id="MobiDB-lite"/>
    </source>
</evidence>
<protein>
    <submittedName>
        <fullName evidence="2">Uncharacterized protein</fullName>
    </submittedName>
</protein>
<dbReference type="RefSeq" id="WP_062146215.1">
    <property type="nucleotide sequence ID" value="NZ_KQ947985.1"/>
</dbReference>
<keyword evidence="3" id="KW-1185">Reference proteome</keyword>
<name>A0A117PGY4_9ACTN</name>
<comment type="caution">
    <text evidence="2">The sequence shown here is derived from an EMBL/GenBank/DDBJ whole genome shotgun (WGS) entry which is preliminary data.</text>
</comment>
<dbReference type="Proteomes" id="UP000054024">
    <property type="component" value="Unassembled WGS sequence"/>
</dbReference>
<sequence>MAQAMPEVQHAEPGRSEDASQAKTRYGEPHTWLASEELLVRLGQRFADTAIKALRLWELDPEPGGDPGPRQLQWVHAMLLHLPHLTDEVKEKARAVVRHVRPRTRSRWDYADFRTQQNDKRLAELRAAVERILADPSTASRESALGDPKQVTVRDLANAPDEALRDYLNRHADDDLVEKTLLSFAWRSYRSGLSFSDVLARHSAPEAALLQITMDLRRRLGGGPNLRETWTREVLALPNCTPELVRALPAWSALTVGGARHGTAHTTVASTVLIALSNDDDAWSRFATSPASYSGPTAWLRLGDVLQAAAKGEEWPKPPNTR</sequence>
<dbReference type="AlphaFoldDB" id="A0A117PGY4"/>
<feature type="region of interest" description="Disordered" evidence="1">
    <location>
        <begin position="1"/>
        <end position="26"/>
    </location>
</feature>
<accession>A0A117PGY4</accession>
<dbReference type="OrthoDB" id="3907047at2"/>
<proteinExistence type="predicted"/>
<organism evidence="2 3">
    <name type="scientific">Streptomyces curacoi</name>
    <dbReference type="NCBI Taxonomy" id="146536"/>
    <lineage>
        <taxon>Bacteria</taxon>
        <taxon>Bacillati</taxon>
        <taxon>Actinomycetota</taxon>
        <taxon>Actinomycetes</taxon>
        <taxon>Kitasatosporales</taxon>
        <taxon>Streptomycetaceae</taxon>
        <taxon>Streptomyces</taxon>
    </lineage>
</organism>
<evidence type="ECO:0000313" key="3">
    <source>
        <dbReference type="Proteomes" id="UP000054024"/>
    </source>
</evidence>
<evidence type="ECO:0000313" key="2">
    <source>
        <dbReference type="EMBL" id="KUM79495.1"/>
    </source>
</evidence>
<reference evidence="2 3" key="1">
    <citation type="submission" date="2015-10" db="EMBL/GenBank/DDBJ databases">
        <title>Draft genome sequence of Streptomyces curacoi DSM 40107, type strain for the species Streptomyces curacoi.</title>
        <authorList>
            <person name="Ruckert C."/>
            <person name="Winkler A."/>
            <person name="Kalinowski J."/>
            <person name="Kampfer P."/>
            <person name="Glaeser S."/>
        </authorList>
    </citation>
    <scope>NUCLEOTIDE SEQUENCE [LARGE SCALE GENOMIC DNA]</scope>
    <source>
        <strain evidence="2 3">DSM 40107</strain>
    </source>
</reference>